<comment type="caution">
    <text evidence="2">The sequence shown here is derived from an EMBL/GenBank/DDBJ whole genome shotgun (WGS) entry which is preliminary data.</text>
</comment>
<feature type="region of interest" description="Disordered" evidence="1">
    <location>
        <begin position="500"/>
        <end position="521"/>
    </location>
</feature>
<sequence length="566" mass="63736">PSLDEPRSHGLATLFEKKYKSDLQSLSLAFKEREPLRGLEDNDELQSSKHDLDLFETDKKGINEENEIGGYAGSPFTGSRKNTIEEIKPKINVQENDFHESYPAKPTLLNARGFGDRENHIHEDITKTTLYDILSQTEEMKYPSLDKHYAESSRASDTINGKSGNGRRSKGKRQKRATSEEDKDRLKTSKRADAQESGNGFEASGQFDKQNETSSEKLKNINDSWKVQEIEAKGEPELPENDPLKIFLGTSGSGDGQYSGSGMAVFKAPEQQLPPADEGSNIGILGSGDSSEGPALMRKNPRKNPSKTTEETVQGEDKSGIKLIPIDPLLLLQVRKIRMNVLKAEKQATKELNDVRKDFRWKMEDLEEDLRMVKKLTQNVHKKVGVTVTGALAMARQAKTNATTRLYMARKAATALNNIEKKLGAVHTRNASKILRSRIPHFPKLSDVALYKQLLATNSILTKLDGAKELAVYRAEKRFRNEEETGSSIAEEVDSLKDELASAERELKDETEAEMEDEREAQLKLEEAMQRNKLVAKKTSFALEAIEKYLQKLQSDERKLKKFRFY</sequence>
<gene>
    <name evidence="2" type="ORF">PEVE_00032611</name>
</gene>
<feature type="compositionally biased region" description="Basic and acidic residues" evidence="1">
    <location>
        <begin position="209"/>
        <end position="236"/>
    </location>
</feature>
<protein>
    <submittedName>
        <fullName evidence="2">Uncharacterized protein</fullName>
    </submittedName>
</protein>
<keyword evidence="3" id="KW-1185">Reference proteome</keyword>
<reference evidence="2 3" key="1">
    <citation type="submission" date="2022-05" db="EMBL/GenBank/DDBJ databases">
        <authorList>
            <consortium name="Genoscope - CEA"/>
            <person name="William W."/>
        </authorList>
    </citation>
    <scope>NUCLEOTIDE SEQUENCE [LARGE SCALE GENOMIC DNA]</scope>
</reference>
<evidence type="ECO:0000313" key="3">
    <source>
        <dbReference type="Proteomes" id="UP001159427"/>
    </source>
</evidence>
<feature type="compositionally biased region" description="Basic residues" evidence="1">
    <location>
        <begin position="165"/>
        <end position="176"/>
    </location>
</feature>
<evidence type="ECO:0000256" key="1">
    <source>
        <dbReference type="SAM" id="MobiDB-lite"/>
    </source>
</evidence>
<feature type="compositionally biased region" description="Basic and acidic residues" evidence="1">
    <location>
        <begin position="33"/>
        <end position="63"/>
    </location>
</feature>
<feature type="non-terminal residue" evidence="2">
    <location>
        <position position="1"/>
    </location>
</feature>
<feature type="compositionally biased region" description="Basic and acidic residues" evidence="1">
    <location>
        <begin position="500"/>
        <end position="510"/>
    </location>
</feature>
<dbReference type="Proteomes" id="UP001159427">
    <property type="component" value="Unassembled WGS sequence"/>
</dbReference>
<accession>A0ABN8MFH3</accession>
<feature type="region of interest" description="Disordered" evidence="1">
    <location>
        <begin position="272"/>
        <end position="316"/>
    </location>
</feature>
<proteinExistence type="predicted"/>
<dbReference type="EMBL" id="CALNXI010000477">
    <property type="protein sequence ID" value="CAH3027881.1"/>
    <property type="molecule type" value="Genomic_DNA"/>
</dbReference>
<feature type="region of interest" description="Disordered" evidence="1">
    <location>
        <begin position="33"/>
        <end position="80"/>
    </location>
</feature>
<organism evidence="2 3">
    <name type="scientific">Porites evermanni</name>
    <dbReference type="NCBI Taxonomy" id="104178"/>
    <lineage>
        <taxon>Eukaryota</taxon>
        <taxon>Metazoa</taxon>
        <taxon>Cnidaria</taxon>
        <taxon>Anthozoa</taxon>
        <taxon>Hexacorallia</taxon>
        <taxon>Scleractinia</taxon>
        <taxon>Fungiina</taxon>
        <taxon>Poritidae</taxon>
        <taxon>Porites</taxon>
    </lineage>
</organism>
<evidence type="ECO:0000313" key="2">
    <source>
        <dbReference type="EMBL" id="CAH3027881.1"/>
    </source>
</evidence>
<feature type="region of interest" description="Disordered" evidence="1">
    <location>
        <begin position="144"/>
        <end position="253"/>
    </location>
</feature>
<feature type="compositionally biased region" description="Basic and acidic residues" evidence="1">
    <location>
        <begin position="177"/>
        <end position="194"/>
    </location>
</feature>
<name>A0ABN8MFH3_9CNID</name>